<dbReference type="GO" id="GO:0005886">
    <property type="term" value="C:plasma membrane"/>
    <property type="evidence" value="ECO:0007669"/>
    <property type="project" value="UniProtKB-SubCell"/>
</dbReference>
<evidence type="ECO:0000256" key="5">
    <source>
        <dbReference type="ARBA" id="ARBA00022636"/>
    </source>
</evidence>
<dbReference type="PROSITE" id="PS50883">
    <property type="entry name" value="EAL"/>
    <property type="match status" value="1"/>
</dbReference>
<keyword evidence="8 10" id="KW-0472">Membrane</keyword>
<dbReference type="Gene3D" id="3.30.70.270">
    <property type="match status" value="1"/>
</dbReference>
<comment type="subcellular location">
    <subcellularLocation>
        <location evidence="2">Cell membrane</location>
        <topology evidence="2">Multi-pass membrane protein</topology>
    </subcellularLocation>
</comment>
<dbReference type="AlphaFoldDB" id="A0A1H9JIS1"/>
<dbReference type="Gene3D" id="3.30.450.20">
    <property type="entry name" value="PAS domain"/>
    <property type="match status" value="2"/>
</dbReference>
<dbReference type="InterPro" id="IPR000160">
    <property type="entry name" value="GGDEF_dom"/>
</dbReference>
<dbReference type="Gene3D" id="3.20.20.450">
    <property type="entry name" value="EAL domain"/>
    <property type="match status" value="1"/>
</dbReference>
<evidence type="ECO:0000256" key="6">
    <source>
        <dbReference type="ARBA" id="ARBA00022692"/>
    </source>
</evidence>
<feature type="transmembrane region" description="Helical" evidence="10">
    <location>
        <begin position="359"/>
        <end position="378"/>
    </location>
</feature>
<evidence type="ECO:0000313" key="14">
    <source>
        <dbReference type="Proteomes" id="UP000198749"/>
    </source>
</evidence>
<accession>A0A1H9JIS1</accession>
<feature type="transmembrane region" description="Helical" evidence="10">
    <location>
        <begin position="12"/>
        <end position="37"/>
    </location>
</feature>
<dbReference type="InterPro" id="IPR035919">
    <property type="entry name" value="EAL_sf"/>
</dbReference>
<dbReference type="NCBIfam" id="TIGR00254">
    <property type="entry name" value="GGDEF"/>
    <property type="match status" value="1"/>
</dbReference>
<keyword evidence="6 10" id="KW-0812">Transmembrane</keyword>
<evidence type="ECO:0000256" key="1">
    <source>
        <dbReference type="ARBA" id="ARBA00001946"/>
    </source>
</evidence>
<evidence type="ECO:0000256" key="8">
    <source>
        <dbReference type="ARBA" id="ARBA00023136"/>
    </source>
</evidence>
<evidence type="ECO:0000256" key="10">
    <source>
        <dbReference type="SAM" id="Phobius"/>
    </source>
</evidence>
<proteinExistence type="predicted"/>
<sequence>MNNSRLRQPITFSVVGYFLATIAVFILACGFIGYLWISNQYQYLERDGEHFAQEYLALQKQEIEARVHSIKHYLQSENKLANNKLKTELQQRVDQAYQIAESIYLSQQGKNSDADIKNMIYAALRDLRFNQDRGYYFIYTLDGVVNLYPPDPSLETKHYTDAFPQEGQDSIRQIITLLHNQQEGFVSYQWLLPDGKKSLNKYSYLRLFKPYNLVIGTGDYLELYEKQLKDEVYQRIANISFGPDKEGYYFINSYDGDLYVTNGEYHAGQKNIWDTVDARGTKVVQENSRLAQQHPEGTFSTYVWEKNSGEESEKVSFILGVDEWKIFIGTGFYTDTVKNKIALHVDARKKEFEQGVFDTLKIILVTMAIIGFLLYFMMRKLSQNLKVFRSNLERSVDTLTHLNPEEIHFNEFRLVSDSVNKMISGLNQRSAELRHSTLHDHLTALPNRRYVWQQLKEMLDRSQGQPLNAALMFIDLDHFKEINDTLGHSAGDELLRQVSERFTQVLRSDDLVARLGGDEFTVITGLLRDDEAETIARKLLGELQRPFEIQTHAFRITASIGICLFPKDASTPDMILRNGDSAMYQAKRNGRNGFCFYDSSMTEAASKRFNLLEQLNQALKNDQFELYYQPQVNTETGRIVAAEALIRWNHPERGLLAPDQFIPYAEESGLIAPIGRWVIEQALRDISRWHAMGYTLPKVAVNFSTQQISDLIVAEVAEILQCSDADASSIEFEITESALMENPELSRKVLQALHQMGISLSIDDFGQGYSSLSYLKQFPISKLKIDRAFIRDLEVDENDRAITRAIIALGKSLKMTVIAEGVETENQLQFLKEEQCEELQGYLFSRPVPEEEFRRLMEKSSG</sequence>
<dbReference type="GO" id="GO:0071732">
    <property type="term" value="P:cellular response to nitric oxide"/>
    <property type="evidence" value="ECO:0007669"/>
    <property type="project" value="UniProtKB-ARBA"/>
</dbReference>
<dbReference type="EC" id="3.1.4.52" evidence="3"/>
<dbReference type="InterPro" id="IPR001633">
    <property type="entry name" value="EAL_dom"/>
</dbReference>
<dbReference type="InterPro" id="IPR004010">
    <property type="entry name" value="Double_Cache_2"/>
</dbReference>
<dbReference type="InterPro" id="IPR033480">
    <property type="entry name" value="sCache_2"/>
</dbReference>
<dbReference type="FunFam" id="3.20.20.450:FF:000001">
    <property type="entry name" value="Cyclic di-GMP phosphodiesterase yahA"/>
    <property type="match status" value="1"/>
</dbReference>
<evidence type="ECO:0000259" key="11">
    <source>
        <dbReference type="PROSITE" id="PS50883"/>
    </source>
</evidence>
<dbReference type="SUPFAM" id="SSF141868">
    <property type="entry name" value="EAL domain-like"/>
    <property type="match status" value="1"/>
</dbReference>
<keyword evidence="4" id="KW-1003">Cell membrane</keyword>
<evidence type="ECO:0000256" key="9">
    <source>
        <dbReference type="ARBA" id="ARBA00051114"/>
    </source>
</evidence>
<reference evidence="14" key="1">
    <citation type="submission" date="2016-10" db="EMBL/GenBank/DDBJ databases">
        <authorList>
            <person name="Varghese N."/>
            <person name="Submissions S."/>
        </authorList>
    </citation>
    <scope>NUCLEOTIDE SEQUENCE [LARGE SCALE GENOMIC DNA]</scope>
    <source>
        <strain evidence="14">DSM 18887</strain>
    </source>
</reference>
<dbReference type="PROSITE" id="PS50887">
    <property type="entry name" value="GGDEF"/>
    <property type="match status" value="1"/>
</dbReference>
<keyword evidence="7 10" id="KW-1133">Transmembrane helix</keyword>
<evidence type="ECO:0000256" key="2">
    <source>
        <dbReference type="ARBA" id="ARBA00004651"/>
    </source>
</evidence>
<comment type="cofactor">
    <cofactor evidence="1">
        <name>Mg(2+)</name>
        <dbReference type="ChEBI" id="CHEBI:18420"/>
    </cofactor>
</comment>
<keyword evidence="14" id="KW-1185">Reference proteome</keyword>
<dbReference type="Pfam" id="PF08269">
    <property type="entry name" value="dCache_2"/>
    <property type="match status" value="1"/>
</dbReference>
<dbReference type="SMART" id="SM00267">
    <property type="entry name" value="GGDEF"/>
    <property type="match status" value="1"/>
</dbReference>
<name>A0A1H9JIS1_9GAMM</name>
<dbReference type="SMART" id="SM01049">
    <property type="entry name" value="Cache_2"/>
    <property type="match status" value="2"/>
</dbReference>
<feature type="domain" description="GGDEF" evidence="12">
    <location>
        <begin position="467"/>
        <end position="599"/>
    </location>
</feature>
<dbReference type="OrthoDB" id="8416215at2"/>
<dbReference type="CDD" id="cd01949">
    <property type="entry name" value="GGDEF"/>
    <property type="match status" value="1"/>
</dbReference>
<dbReference type="FunFam" id="3.30.70.270:FF:000001">
    <property type="entry name" value="Diguanylate cyclase domain protein"/>
    <property type="match status" value="1"/>
</dbReference>
<protein>
    <recommendedName>
        <fullName evidence="3">cyclic-guanylate-specific phosphodiesterase</fullName>
        <ecNumber evidence="3">3.1.4.52</ecNumber>
    </recommendedName>
</protein>
<evidence type="ECO:0000259" key="12">
    <source>
        <dbReference type="PROSITE" id="PS50887"/>
    </source>
</evidence>
<evidence type="ECO:0000313" key="13">
    <source>
        <dbReference type="EMBL" id="SEQ86455.1"/>
    </source>
</evidence>
<dbReference type="EMBL" id="FOGB01000009">
    <property type="protein sequence ID" value="SEQ86455.1"/>
    <property type="molecule type" value="Genomic_DNA"/>
</dbReference>
<organism evidence="13 14">
    <name type="scientific">Amphritea atlantica</name>
    <dbReference type="NCBI Taxonomy" id="355243"/>
    <lineage>
        <taxon>Bacteria</taxon>
        <taxon>Pseudomonadati</taxon>
        <taxon>Pseudomonadota</taxon>
        <taxon>Gammaproteobacteria</taxon>
        <taxon>Oceanospirillales</taxon>
        <taxon>Oceanospirillaceae</taxon>
        <taxon>Amphritea</taxon>
    </lineage>
</organism>
<dbReference type="Pfam" id="PF00563">
    <property type="entry name" value="EAL"/>
    <property type="match status" value="1"/>
</dbReference>
<dbReference type="CDD" id="cd01948">
    <property type="entry name" value="EAL"/>
    <property type="match status" value="1"/>
</dbReference>
<dbReference type="SUPFAM" id="SSF55073">
    <property type="entry name" value="Nucleotide cyclase"/>
    <property type="match status" value="1"/>
</dbReference>
<evidence type="ECO:0000256" key="7">
    <source>
        <dbReference type="ARBA" id="ARBA00022989"/>
    </source>
</evidence>
<dbReference type="InterPro" id="IPR029787">
    <property type="entry name" value="Nucleotide_cyclase"/>
</dbReference>
<dbReference type="PANTHER" id="PTHR44757">
    <property type="entry name" value="DIGUANYLATE CYCLASE DGCP"/>
    <property type="match status" value="1"/>
</dbReference>
<dbReference type="PROSITE" id="PS51257">
    <property type="entry name" value="PROKAR_LIPOPROTEIN"/>
    <property type="match status" value="1"/>
</dbReference>
<evidence type="ECO:0000256" key="4">
    <source>
        <dbReference type="ARBA" id="ARBA00022475"/>
    </source>
</evidence>
<dbReference type="PANTHER" id="PTHR44757:SF2">
    <property type="entry name" value="BIOFILM ARCHITECTURE MAINTENANCE PROTEIN MBAA"/>
    <property type="match status" value="1"/>
</dbReference>
<keyword evidence="5" id="KW-0973">c-di-GMP</keyword>
<evidence type="ECO:0000256" key="3">
    <source>
        <dbReference type="ARBA" id="ARBA00012282"/>
    </source>
</evidence>
<dbReference type="InterPro" id="IPR052155">
    <property type="entry name" value="Biofilm_reg_signaling"/>
</dbReference>
<dbReference type="Proteomes" id="UP000198749">
    <property type="component" value="Unassembled WGS sequence"/>
</dbReference>
<dbReference type="Pfam" id="PF00990">
    <property type="entry name" value="GGDEF"/>
    <property type="match status" value="1"/>
</dbReference>
<gene>
    <name evidence="13" type="ORF">SAMN03080615_03030</name>
</gene>
<comment type="catalytic activity">
    <reaction evidence="9">
        <text>3',3'-c-di-GMP + H2O = 5'-phosphoguanylyl(3'-&gt;5')guanosine + H(+)</text>
        <dbReference type="Rhea" id="RHEA:24902"/>
        <dbReference type="ChEBI" id="CHEBI:15377"/>
        <dbReference type="ChEBI" id="CHEBI:15378"/>
        <dbReference type="ChEBI" id="CHEBI:58754"/>
        <dbReference type="ChEBI" id="CHEBI:58805"/>
        <dbReference type="EC" id="3.1.4.52"/>
    </reaction>
    <physiologicalReaction direction="left-to-right" evidence="9">
        <dbReference type="Rhea" id="RHEA:24903"/>
    </physiologicalReaction>
</comment>
<dbReference type="InterPro" id="IPR043128">
    <property type="entry name" value="Rev_trsase/Diguanyl_cyclase"/>
</dbReference>
<feature type="domain" description="EAL" evidence="11">
    <location>
        <begin position="608"/>
        <end position="861"/>
    </location>
</feature>
<dbReference type="STRING" id="355243.SAMN03080615_03030"/>
<dbReference type="SMART" id="SM00052">
    <property type="entry name" value="EAL"/>
    <property type="match status" value="1"/>
</dbReference>
<dbReference type="RefSeq" id="WP_091359987.1">
    <property type="nucleotide sequence ID" value="NZ_AP025284.1"/>
</dbReference>
<dbReference type="GO" id="GO:0071111">
    <property type="term" value="F:cyclic-guanylate-specific phosphodiesterase activity"/>
    <property type="evidence" value="ECO:0007669"/>
    <property type="project" value="UniProtKB-EC"/>
</dbReference>